<dbReference type="OrthoDB" id="9798386at2"/>
<feature type="domain" description="Peptidase S8/S53" evidence="12">
    <location>
        <begin position="171"/>
        <end position="413"/>
    </location>
</feature>
<evidence type="ECO:0000313" key="14">
    <source>
        <dbReference type="EMBL" id="KYD09147.1"/>
    </source>
</evidence>
<dbReference type="SUPFAM" id="SSF52743">
    <property type="entry name" value="Subtilisin-like"/>
    <property type="match status" value="1"/>
</dbReference>
<sequence>MGNKMFNIVALVAMAALLCSALPNDTKAQETQEQISIKRIKENYIRHSNSRKLSSTINLSKVKDRQIIIKTKEINKILSKISGIKLLQSHEILISKDIYIIRVPEWLNYSGVLKALKKNPIIDTVEPNYLQERTVKAKPLLEPNDKFYKDQWYLNKIGVQAIWPFIKPNSKPVTVAVLDTGVDTTHPDLKGQLVNGYDIPRHTTKQTDKNGHGTAVAGTIAAKMNNKIGIVGVNPYAKILPIKIGGEEIADADSIAGIYYAIKHHADIINLSYGGPESSETEFDAILSAAQHGITVVAASGNEYGEAVEYPAAYPTVISVGSVNSKNKVSDFSNVGPQLDLVAPGEKIKILALKNKYDIEDGTSFSTPIVSGLASIIKSIKPEMTPSKIEYILEKGATPLAKSPNIWSPTGGYGAVKAANPLTIKLPDLKDDVGNDRGKAKTIALNKSYTNKYDLPLDSDWYKLKVTKNMTLKAELSGVTNMDGVVWVDKYSKGKATKEEMHNKGKLGGKESFIFKVTPGTYYFEILEGNNHWSTKPYHFIVKKVDVTPPAPPKVNSFNSKDRKLTGKAEKGANLVLKNGSKIIAKGKVTSKSTFSLSLKAQKAGTKLYLTATDAAGNKSKATKIIVKKAK</sequence>
<evidence type="ECO:0000256" key="3">
    <source>
        <dbReference type="ARBA" id="ARBA00011073"/>
    </source>
</evidence>
<keyword evidence="7 9" id="KW-0720">Serine protease</keyword>
<dbReference type="InterPro" id="IPR041498">
    <property type="entry name" value="Big_6"/>
</dbReference>
<feature type="domain" description="Bacterial Ig" evidence="13">
    <location>
        <begin position="550"/>
        <end position="628"/>
    </location>
</feature>
<evidence type="ECO:0000256" key="4">
    <source>
        <dbReference type="ARBA" id="ARBA00022525"/>
    </source>
</evidence>
<dbReference type="Gene3D" id="2.60.120.380">
    <property type="match status" value="1"/>
</dbReference>
<dbReference type="PANTHER" id="PTHR43806">
    <property type="entry name" value="PEPTIDASE S8"/>
    <property type="match status" value="1"/>
</dbReference>
<proteinExistence type="inferred from homology"/>
<dbReference type="InterPro" id="IPR000209">
    <property type="entry name" value="Peptidase_S8/S53_dom"/>
</dbReference>
<dbReference type="InterPro" id="IPR013783">
    <property type="entry name" value="Ig-like_fold"/>
</dbReference>
<evidence type="ECO:0000256" key="8">
    <source>
        <dbReference type="ARBA" id="ARBA00022837"/>
    </source>
</evidence>
<keyword evidence="16" id="KW-1185">Reference proteome</keyword>
<dbReference type="InterPro" id="IPR036852">
    <property type="entry name" value="Peptidase_S8/S53_dom_sf"/>
</dbReference>
<dbReference type="Pfam" id="PF17936">
    <property type="entry name" value="Big_6"/>
    <property type="match status" value="1"/>
</dbReference>
<accession>A0A150LA04</accession>
<dbReference type="GO" id="GO:0004252">
    <property type="term" value="F:serine-type endopeptidase activity"/>
    <property type="evidence" value="ECO:0007669"/>
    <property type="project" value="UniProtKB-UniRule"/>
</dbReference>
<dbReference type="InterPro" id="IPR022398">
    <property type="entry name" value="Peptidase_S8_His-AS"/>
</dbReference>
<comment type="similarity">
    <text evidence="3 9 10">Belongs to the peptidase S8 family.</text>
</comment>
<feature type="chain" id="PRO_5041044252" evidence="11">
    <location>
        <begin position="29"/>
        <end position="631"/>
    </location>
</feature>
<dbReference type="GO" id="GO:0005576">
    <property type="term" value="C:extracellular region"/>
    <property type="evidence" value="ECO:0007669"/>
    <property type="project" value="UniProtKB-SubCell"/>
</dbReference>
<comment type="cofactor">
    <cofactor evidence="1">
        <name>Ca(2+)</name>
        <dbReference type="ChEBI" id="CHEBI:29108"/>
    </cofactor>
</comment>
<dbReference type="PROSITE" id="PS51892">
    <property type="entry name" value="SUBTILASE"/>
    <property type="match status" value="1"/>
</dbReference>
<dbReference type="Proteomes" id="UP000595512">
    <property type="component" value="Chromosome"/>
</dbReference>
<dbReference type="STRING" id="46224.B4102_2674"/>
<evidence type="ECO:0000256" key="11">
    <source>
        <dbReference type="SAM" id="SignalP"/>
    </source>
</evidence>
<keyword evidence="11" id="KW-0732">Signal</keyword>
<dbReference type="KEGG" id="hspo:JGZ69_11275"/>
<comment type="subcellular location">
    <subcellularLocation>
        <location evidence="2">Secreted</location>
    </subcellularLocation>
</comment>
<dbReference type="Pfam" id="PF00082">
    <property type="entry name" value="Peptidase_S8"/>
    <property type="match status" value="1"/>
</dbReference>
<dbReference type="RefSeq" id="WP_066229037.1">
    <property type="nucleotide sequence ID" value="NZ_CP066701.1"/>
</dbReference>
<evidence type="ECO:0000256" key="2">
    <source>
        <dbReference type="ARBA" id="ARBA00004613"/>
    </source>
</evidence>
<dbReference type="PATRIC" id="fig|46224.3.peg.1876"/>
<evidence type="ECO:0000256" key="7">
    <source>
        <dbReference type="ARBA" id="ARBA00022825"/>
    </source>
</evidence>
<dbReference type="PROSITE" id="PS00136">
    <property type="entry name" value="SUBTILASE_ASP"/>
    <property type="match status" value="1"/>
</dbReference>
<dbReference type="Gene3D" id="3.40.50.200">
    <property type="entry name" value="Peptidase S8/S53 domain"/>
    <property type="match status" value="1"/>
</dbReference>
<dbReference type="PROSITE" id="PS00138">
    <property type="entry name" value="SUBTILASE_SER"/>
    <property type="match status" value="1"/>
</dbReference>
<dbReference type="EMBL" id="LQYN01000026">
    <property type="protein sequence ID" value="KYD09147.1"/>
    <property type="molecule type" value="Genomic_DNA"/>
</dbReference>
<feature type="active site" description="Charge relay system" evidence="9">
    <location>
        <position position="364"/>
    </location>
</feature>
<keyword evidence="8" id="KW-0106">Calcium</keyword>
<dbReference type="AlphaFoldDB" id="A0A150LA04"/>
<keyword evidence="5 9" id="KW-0645">Protease</keyword>
<name>A0A150LA04_9BACI</name>
<dbReference type="InterPro" id="IPR015500">
    <property type="entry name" value="Peptidase_S8_subtilisin-rel"/>
</dbReference>
<evidence type="ECO:0000259" key="13">
    <source>
        <dbReference type="Pfam" id="PF17936"/>
    </source>
</evidence>
<dbReference type="GO" id="GO:0006508">
    <property type="term" value="P:proteolysis"/>
    <property type="evidence" value="ECO:0007669"/>
    <property type="project" value="UniProtKB-KW"/>
</dbReference>
<evidence type="ECO:0000256" key="5">
    <source>
        <dbReference type="ARBA" id="ARBA00022670"/>
    </source>
</evidence>
<feature type="signal peptide" evidence="11">
    <location>
        <begin position="1"/>
        <end position="28"/>
    </location>
</feature>
<reference evidence="14 16" key="1">
    <citation type="submission" date="2016-01" db="EMBL/GenBank/DDBJ databases">
        <title>Genome Sequences of Twelve Sporeforming Bacillus Species Isolated from Foods.</title>
        <authorList>
            <person name="Berendsen E.M."/>
            <person name="Wells-Bennik M.H."/>
            <person name="Krawcyk A.O."/>
            <person name="De Jong A."/>
            <person name="Holsappel S."/>
            <person name="Eijlander R.T."/>
            <person name="Kuipers O.P."/>
        </authorList>
    </citation>
    <scope>NUCLEOTIDE SEQUENCE [LARGE SCALE GENOMIC DNA]</scope>
    <source>
        <strain evidence="14 16">B4102</strain>
    </source>
</reference>
<evidence type="ECO:0000313" key="15">
    <source>
        <dbReference type="EMBL" id="QQX27278.1"/>
    </source>
</evidence>
<dbReference type="PRINTS" id="PR00723">
    <property type="entry name" value="SUBTILISIN"/>
</dbReference>
<feature type="active site" description="Charge relay system" evidence="9">
    <location>
        <position position="179"/>
    </location>
</feature>
<evidence type="ECO:0000259" key="12">
    <source>
        <dbReference type="Pfam" id="PF00082"/>
    </source>
</evidence>
<evidence type="ECO:0000313" key="17">
    <source>
        <dbReference type="Proteomes" id="UP000595512"/>
    </source>
</evidence>
<keyword evidence="4" id="KW-0964">Secreted</keyword>
<dbReference type="InterPro" id="IPR023828">
    <property type="entry name" value="Peptidase_S8_Ser-AS"/>
</dbReference>
<dbReference type="Proteomes" id="UP000075666">
    <property type="component" value="Unassembled WGS sequence"/>
</dbReference>
<dbReference type="PROSITE" id="PS00137">
    <property type="entry name" value="SUBTILASE_HIS"/>
    <property type="match status" value="1"/>
</dbReference>
<evidence type="ECO:0000256" key="6">
    <source>
        <dbReference type="ARBA" id="ARBA00022801"/>
    </source>
</evidence>
<dbReference type="EMBL" id="CP066701">
    <property type="protein sequence ID" value="QQX27278.1"/>
    <property type="molecule type" value="Genomic_DNA"/>
</dbReference>
<evidence type="ECO:0000256" key="1">
    <source>
        <dbReference type="ARBA" id="ARBA00001913"/>
    </source>
</evidence>
<dbReference type="InterPro" id="IPR023827">
    <property type="entry name" value="Peptidase_S8_Asp-AS"/>
</dbReference>
<dbReference type="Gene3D" id="2.60.40.10">
    <property type="entry name" value="Immunoglobulins"/>
    <property type="match status" value="1"/>
</dbReference>
<evidence type="ECO:0000256" key="10">
    <source>
        <dbReference type="RuleBase" id="RU003355"/>
    </source>
</evidence>
<keyword evidence="6 9" id="KW-0378">Hydrolase</keyword>
<reference evidence="15 17" key="2">
    <citation type="submission" date="2020-12" db="EMBL/GenBank/DDBJ databases">
        <title>Taxonomic evaluation of the Bacillus sporothermodurans group of bacteria based on whole genome sequences.</title>
        <authorList>
            <person name="Fiedler G."/>
            <person name="Herbstmann A.-D."/>
            <person name="Doll E."/>
            <person name="Wenning M."/>
            <person name="Brinks E."/>
            <person name="Kabisch J."/>
            <person name="Breitenwieser F."/>
            <person name="Lappann M."/>
            <person name="Boehnlein C."/>
            <person name="Franz C."/>
        </authorList>
    </citation>
    <scope>NUCLEOTIDE SEQUENCE [LARGE SCALE GENOMIC DNA]</scope>
    <source>
        <strain evidence="15 17">DSM 10599</strain>
    </source>
</reference>
<gene>
    <name evidence="14" type="ORF">B4102_2674</name>
    <name evidence="15" type="ORF">JGZ69_11275</name>
</gene>
<evidence type="ECO:0000256" key="9">
    <source>
        <dbReference type="PROSITE-ProRule" id="PRU01240"/>
    </source>
</evidence>
<protein>
    <submittedName>
        <fullName evidence="15">S8 family serine peptidase</fullName>
    </submittedName>
</protein>
<dbReference type="InterPro" id="IPR050131">
    <property type="entry name" value="Peptidase_S8_subtilisin-like"/>
</dbReference>
<organism evidence="14 16">
    <name type="scientific">Heyndrickxia sporothermodurans</name>
    <dbReference type="NCBI Taxonomy" id="46224"/>
    <lineage>
        <taxon>Bacteria</taxon>
        <taxon>Bacillati</taxon>
        <taxon>Bacillota</taxon>
        <taxon>Bacilli</taxon>
        <taxon>Bacillales</taxon>
        <taxon>Bacillaceae</taxon>
        <taxon>Heyndrickxia</taxon>
    </lineage>
</organism>
<dbReference type="PANTHER" id="PTHR43806:SF11">
    <property type="entry name" value="CEREVISIN-RELATED"/>
    <property type="match status" value="1"/>
</dbReference>
<evidence type="ECO:0000313" key="16">
    <source>
        <dbReference type="Proteomes" id="UP000075666"/>
    </source>
</evidence>
<feature type="active site" description="Charge relay system" evidence="9">
    <location>
        <position position="212"/>
    </location>
</feature>